<dbReference type="RefSeq" id="WP_270918655.1">
    <property type="nucleotide sequence ID" value="NZ_CP127247.1"/>
</dbReference>
<dbReference type="Proteomes" id="UP001238334">
    <property type="component" value="Chromosome"/>
</dbReference>
<evidence type="ECO:0000313" key="2">
    <source>
        <dbReference type="Proteomes" id="UP001238334"/>
    </source>
</evidence>
<name>A0A9Y2P6X8_9RHOB</name>
<proteinExistence type="predicted"/>
<keyword evidence="2" id="KW-1185">Reference proteome</keyword>
<protein>
    <submittedName>
        <fullName evidence="1">DUF1059 domain-containing protein</fullName>
    </submittedName>
</protein>
<dbReference type="EMBL" id="CP127247">
    <property type="protein sequence ID" value="WIY25473.1"/>
    <property type="molecule type" value="Genomic_DNA"/>
</dbReference>
<gene>
    <name evidence="1" type="ORF">QPJ95_00510</name>
</gene>
<organism evidence="1 2">
    <name type="scientific">Parasedimentitalea psychrophila</name>
    <dbReference type="NCBI Taxonomy" id="2997337"/>
    <lineage>
        <taxon>Bacteria</taxon>
        <taxon>Pseudomonadati</taxon>
        <taxon>Pseudomonadota</taxon>
        <taxon>Alphaproteobacteria</taxon>
        <taxon>Rhodobacterales</taxon>
        <taxon>Paracoccaceae</taxon>
        <taxon>Parasedimentitalea</taxon>
    </lineage>
</organism>
<sequence>MEFKDKAQIEYATRGKLSSQLYPRLIRLPKTDVVLNGKRWKRGSAMSNAYAYACRDCEGMETCPASLVAATETEVWKLIELHAEFAHGEDPADWDSDTRTYLATLITPVEVRVKVET</sequence>
<accession>A0A9Y2P6X8</accession>
<reference evidence="1 2" key="1">
    <citation type="submission" date="2023-06" db="EMBL/GenBank/DDBJ databases">
        <title>Parasedimentitalea psychrophila sp. nov., a psychrophilic bacterium isolated from deep-sea sediment.</title>
        <authorList>
            <person name="Li A."/>
        </authorList>
    </citation>
    <scope>NUCLEOTIDE SEQUENCE [LARGE SCALE GENOMIC DNA]</scope>
    <source>
        <strain evidence="1 2">QS115</strain>
    </source>
</reference>
<evidence type="ECO:0000313" key="1">
    <source>
        <dbReference type="EMBL" id="WIY25473.1"/>
    </source>
</evidence>
<dbReference type="KEGG" id="ppso:QPJ95_00510"/>
<dbReference type="AlphaFoldDB" id="A0A9Y2P6X8"/>